<dbReference type="Proteomes" id="UP001054945">
    <property type="component" value="Unassembled WGS sequence"/>
</dbReference>
<proteinExistence type="predicted"/>
<reference evidence="1 2" key="1">
    <citation type="submission" date="2021-06" db="EMBL/GenBank/DDBJ databases">
        <title>Caerostris extrusa draft genome.</title>
        <authorList>
            <person name="Kono N."/>
            <person name="Arakawa K."/>
        </authorList>
    </citation>
    <scope>NUCLEOTIDE SEQUENCE [LARGE SCALE GENOMIC DNA]</scope>
</reference>
<keyword evidence="2" id="KW-1185">Reference proteome</keyword>
<gene>
    <name evidence="1" type="ORF">CEXT_378461</name>
</gene>
<evidence type="ECO:0000313" key="1">
    <source>
        <dbReference type="EMBL" id="GIX96078.1"/>
    </source>
</evidence>
<protein>
    <submittedName>
        <fullName evidence="1">Uncharacterized protein</fullName>
    </submittedName>
</protein>
<comment type="caution">
    <text evidence="1">The sequence shown here is derived from an EMBL/GenBank/DDBJ whole genome shotgun (WGS) entry which is preliminary data.</text>
</comment>
<organism evidence="1 2">
    <name type="scientific">Caerostris extrusa</name>
    <name type="common">Bark spider</name>
    <name type="synonym">Caerostris bankana</name>
    <dbReference type="NCBI Taxonomy" id="172846"/>
    <lineage>
        <taxon>Eukaryota</taxon>
        <taxon>Metazoa</taxon>
        <taxon>Ecdysozoa</taxon>
        <taxon>Arthropoda</taxon>
        <taxon>Chelicerata</taxon>
        <taxon>Arachnida</taxon>
        <taxon>Araneae</taxon>
        <taxon>Araneomorphae</taxon>
        <taxon>Entelegynae</taxon>
        <taxon>Araneoidea</taxon>
        <taxon>Araneidae</taxon>
        <taxon>Caerostris</taxon>
    </lineage>
</organism>
<dbReference type="EMBL" id="BPLR01004606">
    <property type="protein sequence ID" value="GIX96078.1"/>
    <property type="molecule type" value="Genomic_DNA"/>
</dbReference>
<sequence>MNIQLRQGVKRNFASIQHSFFCKHSGCSQLLAIRECFLICEKRRDNSFHAELRSAQNVPAIVCEELMMADFFIKPVIIQRAAVMRDSLLDVN</sequence>
<evidence type="ECO:0000313" key="2">
    <source>
        <dbReference type="Proteomes" id="UP001054945"/>
    </source>
</evidence>
<dbReference type="AlphaFoldDB" id="A0AAV4PIZ6"/>
<name>A0AAV4PIZ6_CAEEX</name>
<accession>A0AAV4PIZ6</accession>